<feature type="transmembrane region" description="Helical" evidence="1">
    <location>
        <begin position="78"/>
        <end position="99"/>
    </location>
</feature>
<organism evidence="2 3">
    <name type="scientific">Bacillus thuringiensis serovar sooncheon</name>
    <dbReference type="NCBI Taxonomy" id="180891"/>
    <lineage>
        <taxon>Bacteria</taxon>
        <taxon>Bacillati</taxon>
        <taxon>Bacillota</taxon>
        <taxon>Bacilli</taxon>
        <taxon>Bacillales</taxon>
        <taxon>Bacillaceae</taxon>
        <taxon>Bacillus</taxon>
        <taxon>Bacillus cereus group</taxon>
    </lineage>
</organism>
<evidence type="ECO:0000256" key="1">
    <source>
        <dbReference type="SAM" id="Phobius"/>
    </source>
</evidence>
<dbReference type="EMBL" id="NFCY01000018">
    <property type="protein sequence ID" value="OTX50990.1"/>
    <property type="molecule type" value="Genomic_DNA"/>
</dbReference>
<feature type="transmembrane region" description="Helical" evidence="1">
    <location>
        <begin position="162"/>
        <end position="187"/>
    </location>
</feature>
<feature type="transmembrane region" description="Helical" evidence="1">
    <location>
        <begin position="349"/>
        <end position="370"/>
    </location>
</feature>
<keyword evidence="1" id="KW-1133">Transmembrane helix</keyword>
<feature type="transmembrane region" description="Helical" evidence="1">
    <location>
        <begin position="501"/>
        <end position="529"/>
    </location>
</feature>
<feature type="transmembrane region" description="Helical" evidence="1">
    <location>
        <begin position="535"/>
        <end position="560"/>
    </location>
</feature>
<keyword evidence="1" id="KW-0812">Transmembrane</keyword>
<comment type="caution">
    <text evidence="2">The sequence shown here is derived from an EMBL/GenBank/DDBJ whole genome shotgun (WGS) entry which is preliminary data.</text>
</comment>
<feature type="transmembrane region" description="Helical" evidence="1">
    <location>
        <begin position="134"/>
        <end position="156"/>
    </location>
</feature>
<feature type="transmembrane region" description="Helical" evidence="1">
    <location>
        <begin position="376"/>
        <end position="400"/>
    </location>
</feature>
<feature type="transmembrane region" description="Helical" evidence="1">
    <location>
        <begin position="430"/>
        <end position="452"/>
    </location>
</feature>
<gene>
    <name evidence="2" type="ORF">BK724_05290</name>
</gene>
<accession>A0A9Q5SL39</accession>
<dbReference type="AlphaFoldDB" id="A0A9Q5SL39"/>
<feature type="transmembrane region" description="Helical" evidence="1">
    <location>
        <begin position="43"/>
        <end position="66"/>
    </location>
</feature>
<feature type="transmembrane region" description="Helical" evidence="1">
    <location>
        <begin position="267"/>
        <end position="286"/>
    </location>
</feature>
<dbReference type="RefSeq" id="WP_065211979.1">
    <property type="nucleotide sequence ID" value="NZ_NFCY01000018.1"/>
</dbReference>
<name>A0A9Q5SL39_BACTU</name>
<feature type="transmembrane region" description="Helical" evidence="1">
    <location>
        <begin position="199"/>
        <end position="225"/>
    </location>
</feature>
<evidence type="ECO:0000313" key="2">
    <source>
        <dbReference type="EMBL" id="OTX50990.1"/>
    </source>
</evidence>
<evidence type="ECO:0000313" key="3">
    <source>
        <dbReference type="Proteomes" id="UP000194733"/>
    </source>
</evidence>
<sequence>MRNILNYIRIFWVIYLVDLKRLFNRLISVVPGNLIKDQPKKYIFTAITVFVTLMFFSVIAFICLLFELLSKDVLNESIVLPVISSIVLFHFISGCIGTIQSYERAIQPEDFEIIVRSPTPKFLFIINRFVSTKIFNMVFLIIFIVGPVCIASTWIFGENILLLLFGPIVTCLYYIFYLGFTGIVGFYGYKFIRQWNLTAIRIVSNVIFIIVMGCTVVLSVFWLFFNKELTMEILFDFVTGVAKNTMIPTNWYVYCLESLIEGNQITFLTWFAILIICSTLVFSYFLRLTKYADLKPMFSLVMNGTVESNFWIYKLCKNLVAKRASDHNYILKKDIKSLMRVSEMVRYRLLKMFYVIAFIIGGVMGLGVIWQKFNIGYWGVIFISILLSKLFCSFLGEGLLPITSIDSEKNNINLFLHRGVQPQKLFWSKLILHVCCLLVFNLGFIIIALPFFTFSVSMIITCICLIFIFSITYGCIQVGVTAIYPKFDWEHYFEIGRSRRAVWLGNIMSTIYFMLILQGAGGFVALYHFNCISLLIMQCFLIIWYLVIGGIMVSISLALINKKGTKHWEGIR</sequence>
<reference evidence="2 3" key="1">
    <citation type="submission" date="2016-10" db="EMBL/GenBank/DDBJ databases">
        <title>Comparative genomics of Bacillus thuringiensis reveals a path to pathogens against multiple invertebrate hosts.</title>
        <authorList>
            <person name="Zheng J."/>
            <person name="Gao Q."/>
            <person name="Liu H."/>
            <person name="Peng D."/>
            <person name="Ruan L."/>
            <person name="Sun M."/>
        </authorList>
    </citation>
    <scope>NUCLEOTIDE SEQUENCE [LARGE SCALE GENOMIC DNA]</scope>
    <source>
        <strain evidence="2">BGSC 4BB1</strain>
    </source>
</reference>
<protein>
    <submittedName>
        <fullName evidence="2">Uncharacterized protein</fullName>
    </submittedName>
</protein>
<keyword evidence="1" id="KW-0472">Membrane</keyword>
<feature type="transmembrane region" description="Helical" evidence="1">
    <location>
        <begin position="458"/>
        <end position="480"/>
    </location>
</feature>
<proteinExistence type="predicted"/>
<dbReference type="Proteomes" id="UP000194733">
    <property type="component" value="Unassembled WGS sequence"/>
</dbReference>